<dbReference type="SUPFAM" id="SSF52172">
    <property type="entry name" value="CheY-like"/>
    <property type="match status" value="1"/>
</dbReference>
<dbReference type="Gene3D" id="1.10.287.130">
    <property type="match status" value="1"/>
</dbReference>
<dbReference type="AlphaFoldDB" id="K9W472"/>
<feature type="modified residue" description="4-aspartylphosphate" evidence="6">
    <location>
        <position position="53"/>
    </location>
</feature>
<dbReference type="PANTHER" id="PTHR43547">
    <property type="entry name" value="TWO-COMPONENT HISTIDINE KINASE"/>
    <property type="match status" value="1"/>
</dbReference>
<organism evidence="9 10">
    <name type="scientific">Crinalium epipsammum PCC 9333</name>
    <dbReference type="NCBI Taxonomy" id="1173022"/>
    <lineage>
        <taxon>Bacteria</taxon>
        <taxon>Bacillati</taxon>
        <taxon>Cyanobacteriota</taxon>
        <taxon>Cyanophyceae</taxon>
        <taxon>Gomontiellales</taxon>
        <taxon>Gomontiellaceae</taxon>
        <taxon>Crinalium</taxon>
    </lineage>
</organism>
<dbReference type="SUPFAM" id="SSF47384">
    <property type="entry name" value="Homodimeric domain of signal transducing histidine kinase"/>
    <property type="match status" value="1"/>
</dbReference>
<evidence type="ECO:0000259" key="8">
    <source>
        <dbReference type="PROSITE" id="PS50110"/>
    </source>
</evidence>
<dbReference type="InterPro" id="IPR004358">
    <property type="entry name" value="Sig_transdc_His_kin-like_C"/>
</dbReference>
<reference evidence="9 10" key="1">
    <citation type="submission" date="2012-06" db="EMBL/GenBank/DDBJ databases">
        <title>Finished chromosome of genome of Crinalium epipsammum PCC 9333.</title>
        <authorList>
            <consortium name="US DOE Joint Genome Institute"/>
            <person name="Gugger M."/>
            <person name="Coursin T."/>
            <person name="Rippka R."/>
            <person name="Tandeau De Marsac N."/>
            <person name="Huntemann M."/>
            <person name="Wei C.-L."/>
            <person name="Han J."/>
            <person name="Detter J.C."/>
            <person name="Han C."/>
            <person name="Tapia R."/>
            <person name="Davenport K."/>
            <person name="Daligault H."/>
            <person name="Erkkila T."/>
            <person name="Gu W."/>
            <person name="Munk A.C.C."/>
            <person name="Teshima H."/>
            <person name="Xu Y."/>
            <person name="Chain P."/>
            <person name="Chen A."/>
            <person name="Krypides N."/>
            <person name="Mavromatis K."/>
            <person name="Markowitz V."/>
            <person name="Szeto E."/>
            <person name="Ivanova N."/>
            <person name="Mikhailova N."/>
            <person name="Ovchinnikova G."/>
            <person name="Pagani I."/>
            <person name="Pati A."/>
            <person name="Goodwin L."/>
            <person name="Peters L."/>
            <person name="Pitluck S."/>
            <person name="Woyke T."/>
            <person name="Kerfeld C."/>
        </authorList>
    </citation>
    <scope>NUCLEOTIDE SEQUENCE [LARGE SCALE GENOMIC DNA]</scope>
    <source>
        <strain evidence="9 10">PCC 9333</strain>
    </source>
</reference>
<dbReference type="SMART" id="SM00448">
    <property type="entry name" value="REC"/>
    <property type="match status" value="1"/>
</dbReference>
<evidence type="ECO:0000259" key="7">
    <source>
        <dbReference type="PROSITE" id="PS50109"/>
    </source>
</evidence>
<dbReference type="PROSITE" id="PS50109">
    <property type="entry name" value="HIS_KIN"/>
    <property type="match status" value="1"/>
</dbReference>
<dbReference type="STRING" id="1173022.Cri9333_4221"/>
<dbReference type="PROSITE" id="PS50110">
    <property type="entry name" value="RESPONSE_REGULATORY"/>
    <property type="match status" value="1"/>
</dbReference>
<keyword evidence="5" id="KW-0902">Two-component regulatory system</keyword>
<dbReference type="eggNOG" id="COG0642">
    <property type="taxonomic scope" value="Bacteria"/>
</dbReference>
<dbReference type="InterPro" id="IPR003594">
    <property type="entry name" value="HATPase_dom"/>
</dbReference>
<evidence type="ECO:0000256" key="1">
    <source>
        <dbReference type="ARBA" id="ARBA00000085"/>
    </source>
</evidence>
<keyword evidence="4 9" id="KW-0418">Kinase</keyword>
<keyword evidence="10" id="KW-1185">Reference proteome</keyword>
<protein>
    <recommendedName>
        <fullName evidence="2">histidine kinase</fullName>
        <ecNumber evidence="2">2.7.13.3</ecNumber>
    </recommendedName>
</protein>
<gene>
    <name evidence="9" type="ORF">Cri9333_4221</name>
</gene>
<dbReference type="HOGENOM" id="CLU_000445_114_72_3"/>
<feature type="domain" description="Response regulatory" evidence="8">
    <location>
        <begin position="4"/>
        <end position="120"/>
    </location>
</feature>
<dbReference type="InterPro" id="IPR005467">
    <property type="entry name" value="His_kinase_dom"/>
</dbReference>
<evidence type="ECO:0000256" key="4">
    <source>
        <dbReference type="ARBA" id="ARBA00022777"/>
    </source>
</evidence>
<evidence type="ECO:0000256" key="2">
    <source>
        <dbReference type="ARBA" id="ARBA00012438"/>
    </source>
</evidence>
<dbReference type="PRINTS" id="PR00344">
    <property type="entry name" value="BCTRLSENSOR"/>
</dbReference>
<proteinExistence type="predicted"/>
<dbReference type="KEGG" id="cep:Cri9333_4221"/>
<dbReference type="InterPro" id="IPR011006">
    <property type="entry name" value="CheY-like_superfamily"/>
</dbReference>
<dbReference type="CDD" id="cd00075">
    <property type="entry name" value="HATPase"/>
    <property type="match status" value="1"/>
</dbReference>
<dbReference type="Pfam" id="PF02518">
    <property type="entry name" value="HATPase_c"/>
    <property type="match status" value="1"/>
</dbReference>
<evidence type="ECO:0000256" key="3">
    <source>
        <dbReference type="ARBA" id="ARBA00022553"/>
    </source>
</evidence>
<dbReference type="InterPro" id="IPR036890">
    <property type="entry name" value="HATPase_C_sf"/>
</dbReference>
<dbReference type="EC" id="2.7.13.3" evidence="2"/>
<accession>K9W472</accession>
<dbReference type="InterPro" id="IPR001789">
    <property type="entry name" value="Sig_transdc_resp-reg_receiver"/>
</dbReference>
<dbReference type="PANTHER" id="PTHR43547:SF2">
    <property type="entry name" value="HYBRID SIGNAL TRANSDUCTION HISTIDINE KINASE C"/>
    <property type="match status" value="1"/>
</dbReference>
<dbReference type="InterPro" id="IPR036097">
    <property type="entry name" value="HisK_dim/P_sf"/>
</dbReference>
<evidence type="ECO:0000313" key="10">
    <source>
        <dbReference type="Proteomes" id="UP000010472"/>
    </source>
</evidence>
<dbReference type="Gene3D" id="3.40.50.2300">
    <property type="match status" value="1"/>
</dbReference>
<dbReference type="Gene3D" id="3.30.565.10">
    <property type="entry name" value="Histidine kinase-like ATPase, C-terminal domain"/>
    <property type="match status" value="1"/>
</dbReference>
<dbReference type="Pfam" id="PF00072">
    <property type="entry name" value="Response_reg"/>
    <property type="match status" value="1"/>
</dbReference>
<dbReference type="GO" id="GO:0000155">
    <property type="term" value="F:phosphorelay sensor kinase activity"/>
    <property type="evidence" value="ECO:0007669"/>
    <property type="project" value="InterPro"/>
</dbReference>
<keyword evidence="4 9" id="KW-0808">Transferase</keyword>
<keyword evidence="3 6" id="KW-0597">Phosphoprotein</keyword>
<dbReference type="eggNOG" id="COG0745">
    <property type="taxonomic scope" value="Bacteria"/>
</dbReference>
<dbReference type="SMART" id="SM00387">
    <property type="entry name" value="HATPase_c"/>
    <property type="match status" value="1"/>
</dbReference>
<dbReference type="EMBL" id="CP003620">
    <property type="protein sequence ID" value="AFZ15011.1"/>
    <property type="molecule type" value="Genomic_DNA"/>
</dbReference>
<dbReference type="SUPFAM" id="SSF55874">
    <property type="entry name" value="ATPase domain of HSP90 chaperone/DNA topoisomerase II/histidine kinase"/>
    <property type="match status" value="1"/>
</dbReference>
<evidence type="ECO:0000256" key="6">
    <source>
        <dbReference type="PROSITE-ProRule" id="PRU00169"/>
    </source>
</evidence>
<dbReference type="CDD" id="cd17574">
    <property type="entry name" value="REC_OmpR"/>
    <property type="match status" value="1"/>
</dbReference>
<name>K9W472_9CYAN</name>
<evidence type="ECO:0000313" key="9">
    <source>
        <dbReference type="EMBL" id="AFZ15011.1"/>
    </source>
</evidence>
<dbReference type="Proteomes" id="UP000010472">
    <property type="component" value="Chromosome"/>
</dbReference>
<sequence length="363" mass="40777">MMKKILVIEDEQSVREIILDILDAEGFDPIGAENGRIGVQTATEHLPDLIICDIMMPELDGRDVLLELRQQPATSTIPFVFLSAKADRTDLRQGMELGADDYLTKPFTRSEILQTIQTRLEKKAAIEKESQKKLEELRNRISLSLPTELRSPLNKIISLSEVFIHEHGLLEPLEVLEKGEQINQYARQLYRVVQNFLIVAKLEVLATNSELIKSLRNHQLSDPRAVISDVATYKAQEVAREVDLKLDLQDANVQISELKLKKIIEELVDNAFKFSVERSPVKIMSSYENNSYIINFVDQGRGMTAEEIANVGAYMQFGDVSEQNGSGLGLTIAKRLVELHGGDLTIESIPGKQTNVRVVLPCV</sequence>
<feature type="domain" description="Histidine kinase" evidence="7">
    <location>
        <begin position="144"/>
        <end position="363"/>
    </location>
</feature>
<comment type="catalytic activity">
    <reaction evidence="1">
        <text>ATP + protein L-histidine = ADP + protein N-phospho-L-histidine.</text>
        <dbReference type="EC" id="2.7.13.3"/>
    </reaction>
</comment>
<evidence type="ECO:0000256" key="5">
    <source>
        <dbReference type="ARBA" id="ARBA00023012"/>
    </source>
</evidence>